<organism evidence="2 3">
    <name type="scientific">Candidatus Wallbacteria bacterium GWC2_49_35</name>
    <dbReference type="NCBI Taxonomy" id="1817813"/>
    <lineage>
        <taxon>Bacteria</taxon>
        <taxon>Candidatus Walliibacteriota</taxon>
    </lineage>
</organism>
<comment type="caution">
    <text evidence="2">The sequence shown here is derived from an EMBL/GenBank/DDBJ whole genome shotgun (WGS) entry which is preliminary data.</text>
</comment>
<gene>
    <name evidence="2" type="ORF">A2008_02785</name>
</gene>
<dbReference type="AlphaFoldDB" id="A0A1F7WN58"/>
<dbReference type="Proteomes" id="UP000178735">
    <property type="component" value="Unassembled WGS sequence"/>
</dbReference>
<feature type="transmembrane region" description="Helical" evidence="1">
    <location>
        <begin position="154"/>
        <end position="176"/>
    </location>
</feature>
<feature type="transmembrane region" description="Helical" evidence="1">
    <location>
        <begin position="14"/>
        <end position="34"/>
    </location>
</feature>
<proteinExistence type="predicted"/>
<evidence type="ECO:0008006" key="4">
    <source>
        <dbReference type="Google" id="ProtNLM"/>
    </source>
</evidence>
<keyword evidence="1" id="KW-0812">Transmembrane</keyword>
<keyword evidence="1" id="KW-0472">Membrane</keyword>
<evidence type="ECO:0000313" key="3">
    <source>
        <dbReference type="Proteomes" id="UP000178735"/>
    </source>
</evidence>
<dbReference type="STRING" id="1817813.A2008_02785"/>
<feature type="transmembrane region" description="Helical" evidence="1">
    <location>
        <begin position="87"/>
        <end position="113"/>
    </location>
</feature>
<reference evidence="2 3" key="1">
    <citation type="journal article" date="2016" name="Nat. Commun.">
        <title>Thousands of microbial genomes shed light on interconnected biogeochemical processes in an aquifer system.</title>
        <authorList>
            <person name="Anantharaman K."/>
            <person name="Brown C.T."/>
            <person name="Hug L.A."/>
            <person name="Sharon I."/>
            <person name="Castelle C.J."/>
            <person name="Probst A.J."/>
            <person name="Thomas B.C."/>
            <person name="Singh A."/>
            <person name="Wilkins M.J."/>
            <person name="Karaoz U."/>
            <person name="Brodie E.L."/>
            <person name="Williams K.H."/>
            <person name="Hubbard S.S."/>
            <person name="Banfield J.F."/>
        </authorList>
    </citation>
    <scope>NUCLEOTIDE SEQUENCE [LARGE SCALE GENOMIC DNA]</scope>
</reference>
<evidence type="ECO:0000313" key="2">
    <source>
        <dbReference type="EMBL" id="OGM04274.1"/>
    </source>
</evidence>
<feature type="transmembrane region" description="Helical" evidence="1">
    <location>
        <begin position="196"/>
        <end position="216"/>
    </location>
</feature>
<accession>A0A1F7WN58</accession>
<protein>
    <recommendedName>
        <fullName evidence="4">ABC transporter permease</fullName>
    </recommendedName>
</protein>
<dbReference type="EMBL" id="MGFH01000148">
    <property type="protein sequence ID" value="OGM04274.1"/>
    <property type="molecule type" value="Genomic_DNA"/>
</dbReference>
<evidence type="ECO:0000256" key="1">
    <source>
        <dbReference type="SAM" id="Phobius"/>
    </source>
</evidence>
<feature type="transmembrane region" description="Helical" evidence="1">
    <location>
        <begin position="125"/>
        <end position="147"/>
    </location>
</feature>
<feature type="transmembrane region" description="Helical" evidence="1">
    <location>
        <begin position="46"/>
        <end position="66"/>
    </location>
</feature>
<name>A0A1F7WN58_9BACT</name>
<sequence length="226" mass="25590">MAVFSLIKFTLHEYYLATGFICEALTVCLFIFLFSDHYWLMKAFDIYFGLGMFAVTASFLTAYRIAGREANPRIYIMLTKGVSRREYLLAKLAAAFIVCAAMITALFALGYYLCDVKSQFAFFEALARLSPIYLTALVTAAATLFFSKIVRDNIVAALIVIIFSFAQPPGFLNFMLPPLQQLVKMSFGDITAYKAVYIFWGLFFIAAFFAAAVRVFEKRELDFDKN</sequence>
<keyword evidence="1" id="KW-1133">Transmembrane helix</keyword>